<proteinExistence type="predicted"/>
<accession>A0ABT1IKA8</accession>
<organism evidence="3 4">
    <name type="scientific">Actinokineospora diospyrosa</name>
    <dbReference type="NCBI Taxonomy" id="103728"/>
    <lineage>
        <taxon>Bacteria</taxon>
        <taxon>Bacillati</taxon>
        <taxon>Actinomycetota</taxon>
        <taxon>Actinomycetes</taxon>
        <taxon>Pseudonocardiales</taxon>
        <taxon>Pseudonocardiaceae</taxon>
        <taxon>Actinokineospora</taxon>
    </lineage>
</organism>
<feature type="transmembrane region" description="Helical" evidence="2">
    <location>
        <begin position="39"/>
        <end position="59"/>
    </location>
</feature>
<feature type="region of interest" description="Disordered" evidence="1">
    <location>
        <begin position="76"/>
        <end position="110"/>
    </location>
</feature>
<evidence type="ECO:0000313" key="4">
    <source>
        <dbReference type="Proteomes" id="UP001205185"/>
    </source>
</evidence>
<evidence type="ECO:0000313" key="3">
    <source>
        <dbReference type="EMBL" id="MCP2273097.1"/>
    </source>
</evidence>
<gene>
    <name evidence="3" type="ORF">LV75_005623</name>
</gene>
<keyword evidence="2" id="KW-0472">Membrane</keyword>
<reference evidence="3 4" key="1">
    <citation type="submission" date="2022-06" db="EMBL/GenBank/DDBJ databases">
        <title>Genomic Encyclopedia of Archaeal and Bacterial Type Strains, Phase II (KMG-II): from individual species to whole genera.</title>
        <authorList>
            <person name="Goeker M."/>
        </authorList>
    </citation>
    <scope>NUCLEOTIDE SEQUENCE [LARGE SCALE GENOMIC DNA]</scope>
    <source>
        <strain evidence="3 4">DSM 44255</strain>
    </source>
</reference>
<sequence>MTDNVRDLLGKAFGDEPPLGIDREVIVADGRRRLRRRRATATGGVAAAVAVVVFGTAVLTNGALGLSQPEVLPAAPLSSDTAPTTPPVSSIAPKAPQTTTTPLPANTYAPRPADLLRTASLPWPAEVSLRPQRPGHQWYEFDDSGEASIVLETPKGPRLLLVRVYFTAAQEHMIECINAQNYKPLPDCTVAVINGAKVRINKDVPPDGPTVVMVTADRLDGSTVEVMETAGLDGLRHQVMPDSTLVRIATLPGLVA</sequence>
<evidence type="ECO:0000256" key="1">
    <source>
        <dbReference type="SAM" id="MobiDB-lite"/>
    </source>
</evidence>
<name>A0ABT1IKA8_9PSEU</name>
<dbReference type="EMBL" id="JAMTCO010000015">
    <property type="protein sequence ID" value="MCP2273097.1"/>
    <property type="molecule type" value="Genomic_DNA"/>
</dbReference>
<comment type="caution">
    <text evidence="3">The sequence shown here is derived from an EMBL/GenBank/DDBJ whole genome shotgun (WGS) entry which is preliminary data.</text>
</comment>
<keyword evidence="2" id="KW-0812">Transmembrane</keyword>
<protein>
    <submittedName>
        <fullName evidence="3">Uncharacterized protein</fullName>
    </submittedName>
</protein>
<keyword evidence="4" id="KW-1185">Reference proteome</keyword>
<dbReference type="RefSeq" id="WP_253890151.1">
    <property type="nucleotide sequence ID" value="NZ_BAAAVB010000019.1"/>
</dbReference>
<evidence type="ECO:0000256" key="2">
    <source>
        <dbReference type="SAM" id="Phobius"/>
    </source>
</evidence>
<keyword evidence="2" id="KW-1133">Transmembrane helix</keyword>
<dbReference type="Proteomes" id="UP001205185">
    <property type="component" value="Unassembled WGS sequence"/>
</dbReference>